<evidence type="ECO:0000259" key="1">
    <source>
        <dbReference type="Pfam" id="PF06985"/>
    </source>
</evidence>
<dbReference type="Pfam" id="PF06985">
    <property type="entry name" value="HET"/>
    <property type="match status" value="1"/>
</dbReference>
<feature type="domain" description="Heterokaryon incompatibility" evidence="1">
    <location>
        <begin position="95"/>
        <end position="224"/>
    </location>
</feature>
<proteinExistence type="predicted"/>
<dbReference type="EMBL" id="KN832884">
    <property type="protein sequence ID" value="KIM96407.1"/>
    <property type="molecule type" value="Genomic_DNA"/>
</dbReference>
<gene>
    <name evidence="2" type="ORF">OIDMADRAFT_170086</name>
</gene>
<reference evidence="2 3" key="1">
    <citation type="submission" date="2014-04" db="EMBL/GenBank/DDBJ databases">
        <authorList>
            <consortium name="DOE Joint Genome Institute"/>
            <person name="Kuo A."/>
            <person name="Martino E."/>
            <person name="Perotto S."/>
            <person name="Kohler A."/>
            <person name="Nagy L.G."/>
            <person name="Floudas D."/>
            <person name="Copeland A."/>
            <person name="Barry K.W."/>
            <person name="Cichocki N."/>
            <person name="Veneault-Fourrey C."/>
            <person name="LaButti K."/>
            <person name="Lindquist E.A."/>
            <person name="Lipzen A."/>
            <person name="Lundell T."/>
            <person name="Morin E."/>
            <person name="Murat C."/>
            <person name="Sun H."/>
            <person name="Tunlid A."/>
            <person name="Henrissat B."/>
            <person name="Grigoriev I.V."/>
            <person name="Hibbett D.S."/>
            <person name="Martin F."/>
            <person name="Nordberg H.P."/>
            <person name="Cantor M.N."/>
            <person name="Hua S.X."/>
        </authorList>
    </citation>
    <scope>NUCLEOTIDE SEQUENCE [LARGE SCALE GENOMIC DNA]</scope>
    <source>
        <strain evidence="2 3">Zn</strain>
    </source>
</reference>
<accession>A0A0C3D3A9</accession>
<dbReference type="AlphaFoldDB" id="A0A0C3D3A9"/>
<dbReference type="HOGENOM" id="CLU_004184_6_0_1"/>
<organism evidence="2 3">
    <name type="scientific">Oidiodendron maius (strain Zn)</name>
    <dbReference type="NCBI Taxonomy" id="913774"/>
    <lineage>
        <taxon>Eukaryota</taxon>
        <taxon>Fungi</taxon>
        <taxon>Dikarya</taxon>
        <taxon>Ascomycota</taxon>
        <taxon>Pezizomycotina</taxon>
        <taxon>Leotiomycetes</taxon>
        <taxon>Leotiomycetes incertae sedis</taxon>
        <taxon>Myxotrichaceae</taxon>
        <taxon>Oidiodendron</taxon>
    </lineage>
</organism>
<dbReference type="OrthoDB" id="2157530at2759"/>
<dbReference type="InterPro" id="IPR052895">
    <property type="entry name" value="HetReg/Transcr_Mod"/>
</dbReference>
<dbReference type="PANTHER" id="PTHR24148">
    <property type="entry name" value="ANKYRIN REPEAT DOMAIN-CONTAINING PROTEIN 39 HOMOLOG-RELATED"/>
    <property type="match status" value="1"/>
</dbReference>
<feature type="non-terminal residue" evidence="2">
    <location>
        <position position="227"/>
    </location>
</feature>
<dbReference type="Proteomes" id="UP000054321">
    <property type="component" value="Unassembled WGS sequence"/>
</dbReference>
<reference evidence="3" key="2">
    <citation type="submission" date="2015-01" db="EMBL/GenBank/DDBJ databases">
        <title>Evolutionary Origins and Diversification of the Mycorrhizal Mutualists.</title>
        <authorList>
            <consortium name="DOE Joint Genome Institute"/>
            <consortium name="Mycorrhizal Genomics Consortium"/>
            <person name="Kohler A."/>
            <person name="Kuo A."/>
            <person name="Nagy L.G."/>
            <person name="Floudas D."/>
            <person name="Copeland A."/>
            <person name="Barry K.W."/>
            <person name="Cichocki N."/>
            <person name="Veneault-Fourrey C."/>
            <person name="LaButti K."/>
            <person name="Lindquist E.A."/>
            <person name="Lipzen A."/>
            <person name="Lundell T."/>
            <person name="Morin E."/>
            <person name="Murat C."/>
            <person name="Riley R."/>
            <person name="Ohm R."/>
            <person name="Sun H."/>
            <person name="Tunlid A."/>
            <person name="Henrissat B."/>
            <person name="Grigoriev I.V."/>
            <person name="Hibbett D.S."/>
            <person name="Martin F."/>
        </authorList>
    </citation>
    <scope>NUCLEOTIDE SEQUENCE [LARGE SCALE GENOMIC DNA]</scope>
    <source>
        <strain evidence="3">Zn</strain>
    </source>
</reference>
<protein>
    <recommendedName>
        <fullName evidence="1">Heterokaryon incompatibility domain-containing protein</fullName>
    </recommendedName>
</protein>
<evidence type="ECO:0000313" key="3">
    <source>
        <dbReference type="Proteomes" id="UP000054321"/>
    </source>
</evidence>
<dbReference type="InParanoid" id="A0A0C3D3A9"/>
<sequence length="227" mass="26217">MDGFIQAERGRSILGQISSEKVITTSIIDSVFRPVSLIEALQPSRDYRELDKERKEIRILELFPKEFREQTRRECVSCYTRTISIEPSSGSFTPYTALSYAWGNPEKTVPIYLDNKLVQVTQNLSVALQQFEQNDLALRIWVDAVCINQNDEKEKSHQVGIMSEIFKRASEVLVWLGPSEIGSKEALEVLKQIGDQALQLHVFHALRIRILQRPWFRRVWILQEAAL</sequence>
<name>A0A0C3D3A9_OIDMZ</name>
<evidence type="ECO:0000313" key="2">
    <source>
        <dbReference type="EMBL" id="KIM96407.1"/>
    </source>
</evidence>
<dbReference type="STRING" id="913774.A0A0C3D3A9"/>
<dbReference type="InterPro" id="IPR010730">
    <property type="entry name" value="HET"/>
</dbReference>
<keyword evidence="3" id="KW-1185">Reference proteome</keyword>
<dbReference type="PANTHER" id="PTHR24148:SF73">
    <property type="entry name" value="HET DOMAIN PROTEIN (AFU_ORTHOLOGUE AFUA_8G01020)"/>
    <property type="match status" value="1"/>
</dbReference>